<dbReference type="GO" id="GO:0005829">
    <property type="term" value="C:cytosol"/>
    <property type="evidence" value="ECO:0007669"/>
    <property type="project" value="TreeGrafter"/>
</dbReference>
<comment type="similarity">
    <text evidence="2 5">Belongs to the ELP1/IKA1 family.</text>
</comment>
<feature type="domain" description="ELP1 N-terminal second beta-propeller" evidence="8">
    <location>
        <begin position="468"/>
        <end position="755"/>
    </location>
</feature>
<feature type="compositionally biased region" description="Basic residues" evidence="6">
    <location>
        <begin position="1223"/>
        <end position="1235"/>
    </location>
</feature>
<evidence type="ECO:0000259" key="10">
    <source>
        <dbReference type="Pfam" id="PF23925"/>
    </source>
</evidence>
<dbReference type="PIRSF" id="PIRSF017233">
    <property type="entry name" value="IKAP"/>
    <property type="match status" value="1"/>
</dbReference>
<feature type="domain" description="ELP1 alpha-solenoid" evidence="10">
    <location>
        <begin position="779"/>
        <end position="844"/>
    </location>
</feature>
<reference evidence="12 13" key="1">
    <citation type="journal article" date="2018" name="Evol. Lett.">
        <title>Horizontal gene cluster transfer increased hallucinogenic mushroom diversity.</title>
        <authorList>
            <person name="Reynolds H.T."/>
            <person name="Vijayakumar V."/>
            <person name="Gluck-Thaler E."/>
            <person name="Korotkin H.B."/>
            <person name="Matheny P.B."/>
            <person name="Slot J.C."/>
        </authorList>
    </citation>
    <scope>NUCLEOTIDE SEQUENCE [LARGE SCALE GENOMIC DNA]</scope>
    <source>
        <strain evidence="12 13">SRW20</strain>
    </source>
</reference>
<feature type="region of interest" description="Disordered" evidence="6">
    <location>
        <begin position="1216"/>
        <end position="1244"/>
    </location>
</feature>
<dbReference type="EMBL" id="NHYE01001111">
    <property type="protein sequence ID" value="PPQ98351.1"/>
    <property type="molecule type" value="Genomic_DNA"/>
</dbReference>
<dbReference type="UniPathway" id="UPA00988"/>
<dbReference type="Proteomes" id="UP000284706">
    <property type="component" value="Unassembled WGS sequence"/>
</dbReference>
<keyword evidence="3 5" id="KW-0963">Cytoplasm</keyword>
<evidence type="ECO:0000256" key="6">
    <source>
        <dbReference type="SAM" id="MobiDB-lite"/>
    </source>
</evidence>
<accession>A0A409Y5X0</accession>
<evidence type="ECO:0000256" key="5">
    <source>
        <dbReference type="PIRNR" id="PIRNR017233"/>
    </source>
</evidence>
<dbReference type="InterPro" id="IPR056164">
    <property type="entry name" value="Beta-prop_ELP1_1st"/>
</dbReference>
<comment type="pathway">
    <text evidence="1">tRNA modification; 5-methoxycarbonylmethyl-2-thiouridine-tRNA biosynthesis.</text>
</comment>
<protein>
    <recommendedName>
        <fullName evidence="5">Elongator complex protein 1</fullName>
    </recommendedName>
</protein>
<dbReference type="InParanoid" id="A0A409Y5X0"/>
<dbReference type="OrthoDB" id="40048at2759"/>
<dbReference type="Pfam" id="PF04762">
    <property type="entry name" value="Beta-prop_ELP1_1st"/>
    <property type="match status" value="1"/>
</dbReference>
<feature type="domain" description="ELP1 TPR" evidence="9">
    <location>
        <begin position="965"/>
        <end position="1127"/>
    </location>
</feature>
<dbReference type="InterPro" id="IPR006849">
    <property type="entry name" value="Elp1"/>
</dbReference>
<dbReference type="InterPro" id="IPR056165">
    <property type="entry name" value="Beta-prop_ELP1_2nd"/>
</dbReference>
<dbReference type="FunCoup" id="A0A409Y5X0">
    <property type="interactions" value="451"/>
</dbReference>
<evidence type="ECO:0000259" key="8">
    <source>
        <dbReference type="Pfam" id="PF23797"/>
    </source>
</evidence>
<evidence type="ECO:0000313" key="13">
    <source>
        <dbReference type="Proteomes" id="UP000284706"/>
    </source>
</evidence>
<keyword evidence="5" id="KW-0539">Nucleus</keyword>
<comment type="caution">
    <text evidence="12">The sequence shown here is derived from an EMBL/GenBank/DDBJ whole genome shotgun (WGS) entry which is preliminary data.</text>
</comment>
<feature type="domain" description="ELP1 first N-terminal beta-propeller" evidence="7">
    <location>
        <begin position="39"/>
        <end position="430"/>
    </location>
</feature>
<proteinExistence type="inferred from homology"/>
<dbReference type="Pfam" id="PF23878">
    <property type="entry name" value="TPR_ELP1"/>
    <property type="match status" value="1"/>
</dbReference>
<name>A0A409Y5X0_9AGAR</name>
<sequence length="1364" mass="152664">MPNIAIDDLDHHRVGVKRDFVDERPLRYLISPPSSSAIMRNLTLTSSWASHIPSANITATTFDLDENVLYASSESYNLDGEVEVELWKLDQSQGLNKPPCDPEAVAIFRSVASSNGLGASQIVSLRFMAETRQIVAIMRGGDVIAVSVEESDSPFEIEGTFESGILAASWNPDESVVAIVTGEHKLLLLTSTFDVLSEGPLYVEEFGEDAPINVGWGSKQTQFHGSLGKAAAQATPKIKVGTSPDDDNVPRISWRGDGAYFVVSSLSPDGIPDSEPHRTLRVYDRQGKLQSTSEEVAGLEHTLVWRPSGNLIVGTQRFGFEGGGAGRQGRHDVIFFERNGLRHGEFTLDVDQLLVKGQGSEQGRRWGYKVKELAWNSDSNVLVLWIEGDKGDVVQFWTTGNYHWYLKHEIVAPSHSDAPGRFTSLHWHPELALHLTLTTKSDIIQRIYSWDTFASQSLPPDDSGTVAVIDGAKLLLTPFRSQNVPPPMSSFQLPLSPDIPSQVHTPTKIPISVTFCPTNDAMAILWEHGLVELWDLKTRLLPGPGKIMDPSKIWSGSISDKSDLLWRQSAVAYNGSYIITTLGTGSGAQKDLASVITISEGNVVSKTTTSLPYRNCRLLLGAVPNTYQGPDGEIFNYTAEEEVLTPLARFSEFCVNVHKLSVTPSAEGDQSLYVGLAKSGKLYVSRSEEETRTLSTNATSFAIASGSVIFTTNTHEAIFAPMATIPQLFDQEDGPTTTAPTEWPTRKVERGSRIVVAVPSTMSLVLQMPRGNLETINPRPLVMEVVKQDLDAGNYRKAFFACRKHRIDLNVIVDQSPETLLTKISSFVDQIPEVDHLNLFFASLGRGQSSPEFIAKICDAFIEELEKRDIAKYMNSILTAHVVKTPPDHEAALSLLLRLRDTVDPNLVEDAVKYVIFLVDADKLFDTALGMYDFSLVIMIAQNAQKDPREYLPFLRELRALDQHYQRFRIDDHLKRFEKALRHLSLAGPERFEEAVAYIERNRLYEAALSIWKGTEQYENILDIYGDWLFERREFRQAALVFVEAKKIDKAMTAHEKALEWQELFDLAQSKQMSEEDLTALAYTVAEELSSKKRYAEAARVLLDYAQDVREAVIALVQGNAFSEARRIIRYNSTPELLEEIIYPASLETRAQIAEDIGEMREQIRKQVARLRELRIKKIEEPDSFYGTEDNAALHNVDVMTDVSMAPTAFTRYTVAPTATSRSSRRTSRSKRKMERKVGSGRKGTVDEEEYLLRSVSKLADRFAATQAEVRSLLPHLYQFSDSHREEGLELQREVNDFEVELKAALDEIWARPPAEEDGEVTPEGWAARMAEREKSKAINPLDKVPKPDISQAKDWRMNMFDLK</sequence>
<evidence type="ECO:0000259" key="11">
    <source>
        <dbReference type="Pfam" id="PF23936"/>
    </source>
</evidence>
<keyword evidence="13" id="KW-1185">Reference proteome</keyword>
<dbReference type="GO" id="GO:0005634">
    <property type="term" value="C:nucleus"/>
    <property type="evidence" value="ECO:0007669"/>
    <property type="project" value="UniProtKB-SubCell"/>
</dbReference>
<dbReference type="PANTHER" id="PTHR12747:SF0">
    <property type="entry name" value="ELONGATOR COMPLEX PROTEIN 1"/>
    <property type="match status" value="1"/>
</dbReference>
<evidence type="ECO:0000256" key="1">
    <source>
        <dbReference type="ARBA" id="ARBA00005043"/>
    </source>
</evidence>
<dbReference type="GO" id="GO:0002926">
    <property type="term" value="P:tRNA wobble base 5-methoxycarbonylmethyl-2-thiouridinylation"/>
    <property type="evidence" value="ECO:0007669"/>
    <property type="project" value="TreeGrafter"/>
</dbReference>
<dbReference type="SUPFAM" id="SSF69322">
    <property type="entry name" value="Tricorn protease domain 2"/>
    <property type="match status" value="1"/>
</dbReference>
<evidence type="ECO:0000313" key="12">
    <source>
        <dbReference type="EMBL" id="PPQ98351.1"/>
    </source>
</evidence>
<dbReference type="InterPro" id="IPR056169">
    <property type="entry name" value="HB_ELP1"/>
</dbReference>
<dbReference type="InterPro" id="IPR056167">
    <property type="entry name" value="A-sol_ELP1"/>
</dbReference>
<evidence type="ECO:0000256" key="2">
    <source>
        <dbReference type="ARBA" id="ARBA00006086"/>
    </source>
</evidence>
<dbReference type="PANTHER" id="PTHR12747">
    <property type="entry name" value="ELONGATOR COMPLEX PROTEIN 1"/>
    <property type="match status" value="1"/>
</dbReference>
<evidence type="ECO:0000256" key="4">
    <source>
        <dbReference type="ARBA" id="ARBA00022694"/>
    </source>
</evidence>
<dbReference type="InterPro" id="IPR056166">
    <property type="entry name" value="TPR_ELP1"/>
</dbReference>
<keyword evidence="4" id="KW-0819">tRNA processing</keyword>
<gene>
    <name evidence="12" type="ORF">CVT26_013607</name>
</gene>
<feature type="domain" description="ELP1 alpha-solenoid" evidence="10">
    <location>
        <begin position="854"/>
        <end position="958"/>
    </location>
</feature>
<comment type="function">
    <text evidence="5">Component of the elongator complex which is required for multiple tRNA modifications, including mcm5U (5-methoxycarbonylmethyl uridine), mcm5s2U (5-methoxycarbonylmethyl-2-thiouridine), and ncm5U (5-carbamoylmethyl uridine). The elongator complex catalyzes formation of carboxymethyluridine in the wobble base at position 34 in tRNAs.</text>
</comment>
<evidence type="ECO:0000256" key="3">
    <source>
        <dbReference type="ARBA" id="ARBA00022490"/>
    </source>
</evidence>
<organism evidence="12 13">
    <name type="scientific">Gymnopilus dilepis</name>
    <dbReference type="NCBI Taxonomy" id="231916"/>
    <lineage>
        <taxon>Eukaryota</taxon>
        <taxon>Fungi</taxon>
        <taxon>Dikarya</taxon>
        <taxon>Basidiomycota</taxon>
        <taxon>Agaricomycotina</taxon>
        <taxon>Agaricomycetes</taxon>
        <taxon>Agaricomycetidae</taxon>
        <taxon>Agaricales</taxon>
        <taxon>Agaricineae</taxon>
        <taxon>Hymenogastraceae</taxon>
        <taxon>Gymnopilus</taxon>
    </lineage>
</organism>
<dbReference type="GO" id="GO:0000049">
    <property type="term" value="F:tRNA binding"/>
    <property type="evidence" value="ECO:0007669"/>
    <property type="project" value="TreeGrafter"/>
</dbReference>
<feature type="domain" description="ELP1 three-helical bundle" evidence="11">
    <location>
        <begin position="1137"/>
        <end position="1309"/>
    </location>
</feature>
<dbReference type="GO" id="GO:0033588">
    <property type="term" value="C:elongator holoenzyme complex"/>
    <property type="evidence" value="ECO:0007669"/>
    <property type="project" value="InterPro"/>
</dbReference>
<evidence type="ECO:0000259" key="9">
    <source>
        <dbReference type="Pfam" id="PF23878"/>
    </source>
</evidence>
<dbReference type="Pfam" id="PF23925">
    <property type="entry name" value="A-sol_ELP1"/>
    <property type="match status" value="2"/>
</dbReference>
<dbReference type="Pfam" id="PF23797">
    <property type="entry name" value="Beta-prop_ELP1_2nd"/>
    <property type="match status" value="1"/>
</dbReference>
<dbReference type="STRING" id="231916.A0A409Y5X0"/>
<dbReference type="Pfam" id="PF23936">
    <property type="entry name" value="HB_ELP1"/>
    <property type="match status" value="1"/>
</dbReference>
<evidence type="ECO:0000259" key="7">
    <source>
        <dbReference type="Pfam" id="PF04762"/>
    </source>
</evidence>
<comment type="subcellular location">
    <subcellularLocation>
        <location evidence="5">Cytoplasm</location>
    </subcellularLocation>
    <subcellularLocation>
        <location evidence="5">Nucleus</location>
    </subcellularLocation>
</comment>